<accession>A0A418NUQ9</accession>
<comment type="caution">
    <text evidence="2">The sequence shown here is derived from an EMBL/GenBank/DDBJ whole genome shotgun (WGS) entry which is preliminary data.</text>
</comment>
<feature type="transmembrane region" description="Helical" evidence="1">
    <location>
        <begin position="52"/>
        <end position="80"/>
    </location>
</feature>
<reference evidence="2 3" key="1">
    <citation type="submission" date="2018-08" db="EMBL/GenBank/DDBJ databases">
        <title>Erythrobacter zhengii sp.nov., a bacterium isolated from deep-sea sediment.</title>
        <authorList>
            <person name="Fang C."/>
            <person name="Wu Y.-H."/>
            <person name="Sun C."/>
            <person name="Wang H."/>
            <person name="Cheng H."/>
            <person name="Meng F.-X."/>
            <person name="Wang C.-S."/>
            <person name="Xu X.-W."/>
        </authorList>
    </citation>
    <scope>NUCLEOTIDE SEQUENCE [LARGE SCALE GENOMIC DNA]</scope>
    <source>
        <strain evidence="2 3">V18</strain>
    </source>
</reference>
<evidence type="ECO:0008006" key="4">
    <source>
        <dbReference type="Google" id="ProtNLM"/>
    </source>
</evidence>
<dbReference type="RefSeq" id="WP_119586100.1">
    <property type="nucleotide sequence ID" value="NZ_CAWODQ010000012.1"/>
</dbReference>
<proteinExistence type="predicted"/>
<gene>
    <name evidence="2" type="ORF">D2V07_05685</name>
</gene>
<evidence type="ECO:0000313" key="3">
    <source>
        <dbReference type="Proteomes" id="UP000286576"/>
    </source>
</evidence>
<keyword evidence="3" id="KW-1185">Reference proteome</keyword>
<feature type="transmembrane region" description="Helical" evidence="1">
    <location>
        <begin position="87"/>
        <end position="105"/>
    </location>
</feature>
<feature type="transmembrane region" description="Helical" evidence="1">
    <location>
        <begin position="117"/>
        <end position="137"/>
    </location>
</feature>
<evidence type="ECO:0000256" key="1">
    <source>
        <dbReference type="SAM" id="Phobius"/>
    </source>
</evidence>
<dbReference type="EMBL" id="QXFL01000002">
    <property type="protein sequence ID" value="RIV87816.1"/>
    <property type="molecule type" value="Genomic_DNA"/>
</dbReference>
<dbReference type="OrthoDB" id="5801787at2"/>
<organism evidence="2 3">
    <name type="scientific">Aurantiacibacter zhengii</name>
    <dbReference type="NCBI Taxonomy" id="2307003"/>
    <lineage>
        <taxon>Bacteria</taxon>
        <taxon>Pseudomonadati</taxon>
        <taxon>Pseudomonadota</taxon>
        <taxon>Alphaproteobacteria</taxon>
        <taxon>Sphingomonadales</taxon>
        <taxon>Erythrobacteraceae</taxon>
        <taxon>Aurantiacibacter</taxon>
    </lineage>
</organism>
<dbReference type="AlphaFoldDB" id="A0A418NUQ9"/>
<sequence>MATLNRPATPWHLWVIGILALLWNAFGAYDYLMTQTRNEAYMSAFTPQQLEYFYSFPVWMEAFWAIGVWSAFLGAILLVLRSRFAGYAFVLALVGLAGSSAYQFTNPAPEGVLDGTGLILTVVIWASQILLAIYAFAMARRGVLR</sequence>
<name>A0A418NUQ9_9SPHN</name>
<keyword evidence="1" id="KW-1133">Transmembrane helix</keyword>
<dbReference type="Proteomes" id="UP000286576">
    <property type="component" value="Unassembled WGS sequence"/>
</dbReference>
<feature type="transmembrane region" description="Helical" evidence="1">
    <location>
        <begin position="12"/>
        <end position="32"/>
    </location>
</feature>
<evidence type="ECO:0000313" key="2">
    <source>
        <dbReference type="EMBL" id="RIV87816.1"/>
    </source>
</evidence>
<keyword evidence="1" id="KW-0472">Membrane</keyword>
<protein>
    <recommendedName>
        <fullName evidence="4">Sugar transporter</fullName>
    </recommendedName>
</protein>
<keyword evidence="1" id="KW-0812">Transmembrane</keyword>